<accession>A0A840ATC7</accession>
<keyword evidence="4" id="KW-0547">Nucleotide-binding</keyword>
<keyword evidence="3" id="KW-1003">Cell membrane</keyword>
<sequence>MPDIRLQHVSKAFDGTAVLREVDLDIAEGSFVAIVGKSGSGKSTLLRIIAGLEKASAGQIETTDRLAVAFQEARLLPWLSVVDNVSFGLEGRDRKKVALDALVEVGLRAKADVWPLTLSGGQAQRVSLARALVRKPEVLLLDEPFGALDALTKLDMQNLVGELWRAHGWTVVMVTHDVDEAVRLADRVVVLGDGTVQEIVPVPGTGPRDPDDPALAPLAGRLLRLLGVPFAGRRSLELETSPTRLASSLSPVS</sequence>
<evidence type="ECO:0000256" key="4">
    <source>
        <dbReference type="ARBA" id="ARBA00022741"/>
    </source>
</evidence>
<keyword evidence="7" id="KW-0472">Membrane</keyword>
<evidence type="ECO:0000313" key="10">
    <source>
        <dbReference type="Proteomes" id="UP000553963"/>
    </source>
</evidence>
<evidence type="ECO:0000313" key="9">
    <source>
        <dbReference type="EMBL" id="MBB3932071.1"/>
    </source>
</evidence>
<dbReference type="InterPro" id="IPR027417">
    <property type="entry name" value="P-loop_NTPase"/>
</dbReference>
<evidence type="ECO:0000256" key="5">
    <source>
        <dbReference type="ARBA" id="ARBA00022840"/>
    </source>
</evidence>
<dbReference type="GO" id="GO:0016887">
    <property type="term" value="F:ATP hydrolysis activity"/>
    <property type="evidence" value="ECO:0007669"/>
    <property type="project" value="InterPro"/>
</dbReference>
<dbReference type="InterPro" id="IPR003593">
    <property type="entry name" value="AAA+_ATPase"/>
</dbReference>
<dbReference type="Pfam" id="PF00005">
    <property type="entry name" value="ABC_tran"/>
    <property type="match status" value="1"/>
</dbReference>
<dbReference type="PROSITE" id="PS00211">
    <property type="entry name" value="ABC_TRANSPORTER_1"/>
    <property type="match status" value="1"/>
</dbReference>
<reference evidence="9 10" key="1">
    <citation type="submission" date="2020-08" db="EMBL/GenBank/DDBJ databases">
        <title>Genomic Encyclopedia of Type Strains, Phase IV (KMG-IV): sequencing the most valuable type-strain genomes for metagenomic binning, comparative biology and taxonomic classification.</title>
        <authorList>
            <person name="Goeker M."/>
        </authorList>
    </citation>
    <scope>NUCLEOTIDE SEQUENCE [LARGE SCALE GENOMIC DNA]</scope>
    <source>
        <strain evidence="9 10">DSM 25966</strain>
    </source>
</reference>
<dbReference type="AlphaFoldDB" id="A0A840ATC7"/>
<dbReference type="SUPFAM" id="SSF52540">
    <property type="entry name" value="P-loop containing nucleoside triphosphate hydrolases"/>
    <property type="match status" value="1"/>
</dbReference>
<dbReference type="SMART" id="SM00382">
    <property type="entry name" value="AAA"/>
    <property type="match status" value="1"/>
</dbReference>
<dbReference type="PANTHER" id="PTHR42788:SF17">
    <property type="entry name" value="ALIPHATIC SULFONATES IMPORT ATP-BINDING PROTEIN SSUB"/>
    <property type="match status" value="1"/>
</dbReference>
<dbReference type="EC" id="3.6.3.-" evidence="9"/>
<comment type="caution">
    <text evidence="9">The sequence shown here is derived from an EMBL/GenBank/DDBJ whole genome shotgun (WGS) entry which is preliminary data.</text>
</comment>
<protein>
    <submittedName>
        <fullName evidence="9">Sulfonate transport system ATP-binding protein</fullName>
        <ecNumber evidence="9">3.6.3.-</ecNumber>
    </submittedName>
</protein>
<dbReference type="Proteomes" id="UP000553963">
    <property type="component" value="Unassembled WGS sequence"/>
</dbReference>
<evidence type="ECO:0000256" key="3">
    <source>
        <dbReference type="ARBA" id="ARBA00022475"/>
    </source>
</evidence>
<keyword evidence="2" id="KW-0813">Transport</keyword>
<organism evidence="9 10">
    <name type="scientific">Kaistia hirudinis</name>
    <dbReference type="NCBI Taxonomy" id="1293440"/>
    <lineage>
        <taxon>Bacteria</taxon>
        <taxon>Pseudomonadati</taxon>
        <taxon>Pseudomonadota</taxon>
        <taxon>Alphaproteobacteria</taxon>
        <taxon>Hyphomicrobiales</taxon>
        <taxon>Kaistiaceae</taxon>
        <taxon>Kaistia</taxon>
    </lineage>
</organism>
<evidence type="ECO:0000256" key="1">
    <source>
        <dbReference type="ARBA" id="ARBA00005417"/>
    </source>
</evidence>
<dbReference type="PROSITE" id="PS50893">
    <property type="entry name" value="ABC_TRANSPORTER_2"/>
    <property type="match status" value="1"/>
</dbReference>
<keyword evidence="6" id="KW-1278">Translocase</keyword>
<dbReference type="InterPro" id="IPR017871">
    <property type="entry name" value="ABC_transporter-like_CS"/>
</dbReference>
<dbReference type="InterPro" id="IPR003439">
    <property type="entry name" value="ABC_transporter-like_ATP-bd"/>
</dbReference>
<proteinExistence type="inferred from homology"/>
<evidence type="ECO:0000259" key="8">
    <source>
        <dbReference type="PROSITE" id="PS50893"/>
    </source>
</evidence>
<dbReference type="Gene3D" id="3.40.50.300">
    <property type="entry name" value="P-loop containing nucleotide triphosphate hydrolases"/>
    <property type="match status" value="1"/>
</dbReference>
<dbReference type="GO" id="GO:0005524">
    <property type="term" value="F:ATP binding"/>
    <property type="evidence" value="ECO:0007669"/>
    <property type="project" value="UniProtKB-KW"/>
</dbReference>
<evidence type="ECO:0000256" key="7">
    <source>
        <dbReference type="ARBA" id="ARBA00023136"/>
    </source>
</evidence>
<gene>
    <name evidence="9" type="ORF">GGR25_003129</name>
</gene>
<dbReference type="InterPro" id="IPR050166">
    <property type="entry name" value="ABC_transporter_ATP-bind"/>
</dbReference>
<dbReference type="PANTHER" id="PTHR42788">
    <property type="entry name" value="TAURINE IMPORT ATP-BINDING PROTEIN-RELATED"/>
    <property type="match status" value="1"/>
</dbReference>
<keyword evidence="5 9" id="KW-0067">ATP-binding</keyword>
<evidence type="ECO:0000256" key="2">
    <source>
        <dbReference type="ARBA" id="ARBA00022448"/>
    </source>
</evidence>
<keyword evidence="10" id="KW-1185">Reference proteome</keyword>
<keyword evidence="9" id="KW-0378">Hydrolase</keyword>
<dbReference type="RefSeq" id="WP_183399740.1">
    <property type="nucleotide sequence ID" value="NZ_JACIDS010000004.1"/>
</dbReference>
<feature type="domain" description="ABC transporter" evidence="8">
    <location>
        <begin position="4"/>
        <end position="218"/>
    </location>
</feature>
<name>A0A840ATC7_9HYPH</name>
<comment type="similarity">
    <text evidence="1">Belongs to the ABC transporter superfamily.</text>
</comment>
<dbReference type="EMBL" id="JACIDS010000004">
    <property type="protein sequence ID" value="MBB3932071.1"/>
    <property type="molecule type" value="Genomic_DNA"/>
</dbReference>
<dbReference type="CDD" id="cd03293">
    <property type="entry name" value="ABC_NrtD_SsuB_transporters"/>
    <property type="match status" value="1"/>
</dbReference>
<evidence type="ECO:0000256" key="6">
    <source>
        <dbReference type="ARBA" id="ARBA00022967"/>
    </source>
</evidence>